<dbReference type="AlphaFoldDB" id="A0A498KNQ3"/>
<accession>A0A498KNQ3</accession>
<gene>
    <name evidence="2" type="ORF">DVH24_021213</name>
</gene>
<dbReference type="PANTHER" id="PTHR34115:SF13">
    <property type="entry name" value="RPB1A"/>
    <property type="match status" value="1"/>
</dbReference>
<dbReference type="Proteomes" id="UP000290289">
    <property type="component" value="Unassembled WGS sequence"/>
</dbReference>
<dbReference type="EMBL" id="RDQH01000192">
    <property type="protein sequence ID" value="RXI09760.1"/>
    <property type="molecule type" value="Genomic_DNA"/>
</dbReference>
<reference evidence="2 3" key="1">
    <citation type="submission" date="2018-10" db="EMBL/GenBank/DDBJ databases">
        <title>A high-quality apple genome assembly.</title>
        <authorList>
            <person name="Hu J."/>
        </authorList>
    </citation>
    <scope>NUCLEOTIDE SEQUENCE [LARGE SCALE GENOMIC DNA]</scope>
    <source>
        <strain evidence="3">cv. HFTH1</strain>
        <tissue evidence="2">Young leaf</tissue>
    </source>
</reference>
<name>A0A498KNQ3_MALDO</name>
<keyword evidence="1" id="KW-1133">Transmembrane helix</keyword>
<proteinExistence type="predicted"/>
<sequence>MEEGGRYKSPPAAHKCIFHLLNILGVLLQVKHATGNLPSPFVTDHNTVVMLIAVLLTYVGTLKTANILQASNNTNIYELMNNISLLCGTLALVLLVLLLVPAFGWFTLACWAVYFVIIGTKSYQTLRTLCADAVPYVRDKMKELMRRLNGSEEPQNEGV</sequence>
<keyword evidence="1" id="KW-0472">Membrane</keyword>
<feature type="transmembrane region" description="Helical" evidence="1">
    <location>
        <begin position="79"/>
        <end position="97"/>
    </location>
</feature>
<feature type="transmembrane region" description="Helical" evidence="1">
    <location>
        <begin position="48"/>
        <end position="67"/>
    </location>
</feature>
<organism evidence="2 3">
    <name type="scientific">Malus domestica</name>
    <name type="common">Apple</name>
    <name type="synonym">Pyrus malus</name>
    <dbReference type="NCBI Taxonomy" id="3750"/>
    <lineage>
        <taxon>Eukaryota</taxon>
        <taxon>Viridiplantae</taxon>
        <taxon>Streptophyta</taxon>
        <taxon>Embryophyta</taxon>
        <taxon>Tracheophyta</taxon>
        <taxon>Spermatophyta</taxon>
        <taxon>Magnoliopsida</taxon>
        <taxon>eudicotyledons</taxon>
        <taxon>Gunneridae</taxon>
        <taxon>Pentapetalae</taxon>
        <taxon>rosids</taxon>
        <taxon>fabids</taxon>
        <taxon>Rosales</taxon>
        <taxon>Rosaceae</taxon>
        <taxon>Amygdaloideae</taxon>
        <taxon>Maleae</taxon>
        <taxon>Malus</taxon>
    </lineage>
</organism>
<evidence type="ECO:0000313" key="3">
    <source>
        <dbReference type="Proteomes" id="UP000290289"/>
    </source>
</evidence>
<keyword evidence="1" id="KW-0812">Transmembrane</keyword>
<protein>
    <recommendedName>
        <fullName evidence="4">PGG domain-containing protein</fullName>
    </recommendedName>
</protein>
<evidence type="ECO:0000313" key="2">
    <source>
        <dbReference type="EMBL" id="RXI09760.1"/>
    </source>
</evidence>
<dbReference type="STRING" id="3750.A0A498KNQ3"/>
<evidence type="ECO:0008006" key="4">
    <source>
        <dbReference type="Google" id="ProtNLM"/>
    </source>
</evidence>
<keyword evidence="3" id="KW-1185">Reference proteome</keyword>
<comment type="caution">
    <text evidence="2">The sequence shown here is derived from an EMBL/GenBank/DDBJ whole genome shotgun (WGS) entry which is preliminary data.</text>
</comment>
<evidence type="ECO:0000256" key="1">
    <source>
        <dbReference type="SAM" id="Phobius"/>
    </source>
</evidence>
<dbReference type="PANTHER" id="PTHR34115">
    <property type="entry name" value="PROTEIN, PUTATIVE-RELATED"/>
    <property type="match status" value="1"/>
</dbReference>
<dbReference type="InterPro" id="IPR053258">
    <property type="entry name" value="Ca-permeable_cation_channel"/>
</dbReference>